<protein>
    <recommendedName>
        <fullName evidence="4">DUF3592 domain-containing protein</fullName>
    </recommendedName>
</protein>
<evidence type="ECO:0008006" key="4">
    <source>
        <dbReference type="Google" id="ProtNLM"/>
    </source>
</evidence>
<keyword evidence="1" id="KW-0812">Transmembrane</keyword>
<organism evidence="2 3">
    <name type="scientific">Marmoricola endophyticus</name>
    <dbReference type="NCBI Taxonomy" id="2040280"/>
    <lineage>
        <taxon>Bacteria</taxon>
        <taxon>Bacillati</taxon>
        <taxon>Actinomycetota</taxon>
        <taxon>Actinomycetes</taxon>
        <taxon>Propionibacteriales</taxon>
        <taxon>Nocardioidaceae</taxon>
        <taxon>Marmoricola</taxon>
    </lineage>
</organism>
<evidence type="ECO:0000313" key="3">
    <source>
        <dbReference type="Proteomes" id="UP000649179"/>
    </source>
</evidence>
<feature type="transmembrane region" description="Helical" evidence="1">
    <location>
        <begin position="115"/>
        <end position="136"/>
    </location>
</feature>
<reference evidence="2" key="1">
    <citation type="journal article" date="2014" name="Int. J. Syst. Evol. Microbiol.">
        <title>Complete genome sequence of Corynebacterium casei LMG S-19264T (=DSM 44701T), isolated from a smear-ripened cheese.</title>
        <authorList>
            <consortium name="US DOE Joint Genome Institute (JGI-PGF)"/>
            <person name="Walter F."/>
            <person name="Albersmeier A."/>
            <person name="Kalinowski J."/>
            <person name="Ruckert C."/>
        </authorList>
    </citation>
    <scope>NUCLEOTIDE SEQUENCE</scope>
    <source>
        <strain evidence="2">CGMCC 1.16067</strain>
    </source>
</reference>
<dbReference type="Proteomes" id="UP000649179">
    <property type="component" value="Unassembled WGS sequence"/>
</dbReference>
<evidence type="ECO:0000256" key="1">
    <source>
        <dbReference type="SAM" id="Phobius"/>
    </source>
</evidence>
<keyword evidence="1" id="KW-1133">Transmembrane helix</keyword>
<dbReference type="RefSeq" id="WP_188780325.1">
    <property type="nucleotide sequence ID" value="NZ_BMKQ01000001.1"/>
</dbReference>
<comment type="caution">
    <text evidence="2">The sequence shown here is derived from an EMBL/GenBank/DDBJ whole genome shotgun (WGS) entry which is preliminary data.</text>
</comment>
<sequence>MSEKPDTTGGRVAWPWAVLLLLVSIVAAAFFVVAGFAENTKTGTTTGRLNDSHTVSTDGGPKCVGRLSFTVDGTEFGGKAPSQDACPEDGSDPTVTVHYDPENPTFFDTQGSQSWVFWLIALFPAFCAGVLATGLVNRVRERRQRRTGATMGA</sequence>
<gene>
    <name evidence="2" type="ORF">GCM10011519_27930</name>
</gene>
<feature type="transmembrane region" description="Helical" evidence="1">
    <location>
        <begin position="12"/>
        <end position="37"/>
    </location>
</feature>
<keyword evidence="3" id="KW-1185">Reference proteome</keyword>
<name>A0A917F832_9ACTN</name>
<dbReference type="AlphaFoldDB" id="A0A917F832"/>
<accession>A0A917F832</accession>
<evidence type="ECO:0000313" key="2">
    <source>
        <dbReference type="EMBL" id="GGF52367.1"/>
    </source>
</evidence>
<dbReference type="EMBL" id="BMKQ01000001">
    <property type="protein sequence ID" value="GGF52367.1"/>
    <property type="molecule type" value="Genomic_DNA"/>
</dbReference>
<proteinExistence type="predicted"/>
<reference evidence="2" key="2">
    <citation type="submission" date="2020-09" db="EMBL/GenBank/DDBJ databases">
        <authorList>
            <person name="Sun Q."/>
            <person name="Zhou Y."/>
        </authorList>
    </citation>
    <scope>NUCLEOTIDE SEQUENCE</scope>
    <source>
        <strain evidence="2">CGMCC 1.16067</strain>
    </source>
</reference>
<keyword evidence="1" id="KW-0472">Membrane</keyword>